<organism evidence="1 2">
    <name type="scientific">Cyanistes caeruleus</name>
    <name type="common">Eurasian blue tit</name>
    <name type="synonym">Parus caeruleus</name>
    <dbReference type="NCBI Taxonomy" id="156563"/>
    <lineage>
        <taxon>Eukaryota</taxon>
        <taxon>Metazoa</taxon>
        <taxon>Chordata</taxon>
        <taxon>Craniata</taxon>
        <taxon>Vertebrata</taxon>
        <taxon>Euteleostomi</taxon>
        <taxon>Archelosauria</taxon>
        <taxon>Archosauria</taxon>
        <taxon>Dinosauria</taxon>
        <taxon>Saurischia</taxon>
        <taxon>Theropoda</taxon>
        <taxon>Coelurosauria</taxon>
        <taxon>Aves</taxon>
        <taxon>Neognathae</taxon>
        <taxon>Neoaves</taxon>
        <taxon>Telluraves</taxon>
        <taxon>Australaves</taxon>
        <taxon>Passeriformes</taxon>
        <taxon>Paridae</taxon>
        <taxon>Cyanistes</taxon>
    </lineage>
</organism>
<sequence>MRNFLVSPFLPPYTSAPCIQHLQGRICFNFLQVFIALCSLHHAICYTKELQTQHELSWSQTVLPLDSRDHGLSAPGEDPERGTIELGLRGIGRAVCGKPTAEIAGGLQAWT</sequence>
<evidence type="ECO:0000313" key="2">
    <source>
        <dbReference type="Proteomes" id="UP000694410"/>
    </source>
</evidence>
<dbReference type="Proteomes" id="UP000694410">
    <property type="component" value="Unplaced"/>
</dbReference>
<dbReference type="AlphaFoldDB" id="A0A8C0TZ83"/>
<keyword evidence="2" id="KW-1185">Reference proteome</keyword>
<reference evidence="1" key="1">
    <citation type="submission" date="2025-08" db="UniProtKB">
        <authorList>
            <consortium name="Ensembl"/>
        </authorList>
    </citation>
    <scope>IDENTIFICATION</scope>
</reference>
<evidence type="ECO:0000313" key="1">
    <source>
        <dbReference type="Ensembl" id="ENSCCEP00000000961.1"/>
    </source>
</evidence>
<reference evidence="1" key="2">
    <citation type="submission" date="2025-09" db="UniProtKB">
        <authorList>
            <consortium name="Ensembl"/>
        </authorList>
    </citation>
    <scope>IDENTIFICATION</scope>
</reference>
<protein>
    <submittedName>
        <fullName evidence="1">Uncharacterized protein</fullName>
    </submittedName>
</protein>
<accession>A0A8C0TZ83</accession>
<dbReference type="Ensembl" id="ENSCCET00000001764.1">
    <property type="protein sequence ID" value="ENSCCEP00000000961.1"/>
    <property type="gene ID" value="ENSCCEG00000001216.1"/>
</dbReference>
<name>A0A8C0TZ83_CYACU</name>
<proteinExistence type="predicted"/>